<sequence length="58" mass="6336">MGSYRARGGDCPDSEAGHWGSIALRLRSSLNTQFNSTAKIVFVSNFNQELDTPLKPPP</sequence>
<gene>
    <name evidence="1" type="ORF">QJS35_25605</name>
</gene>
<proteinExistence type="predicted"/>
<keyword evidence="2" id="KW-1185">Reference proteome</keyword>
<reference evidence="1 2" key="1">
    <citation type="journal article" date="2023" name="Genome Announc.">
        <title>Pan-Genome Analyses of the Genus Cohnella and Proposal of the Novel Species Cohnella silvisoli sp. nov., Isolated from Forest Soil.</title>
        <authorList>
            <person name="Wang C."/>
            <person name="Mao L."/>
            <person name="Bao G."/>
            <person name="Zhu H."/>
        </authorList>
    </citation>
    <scope>NUCLEOTIDE SEQUENCE [LARGE SCALE GENOMIC DNA]</scope>
    <source>
        <strain evidence="1 2">NL03-T5-1</strain>
    </source>
</reference>
<comment type="caution">
    <text evidence="1">The sequence shown here is derived from an EMBL/GenBank/DDBJ whole genome shotgun (WGS) entry which is preliminary data.</text>
</comment>
<dbReference type="RefSeq" id="WP_232188734.1">
    <property type="nucleotide sequence ID" value="NZ_JAIOAP010000016.1"/>
</dbReference>
<evidence type="ECO:0000313" key="2">
    <source>
        <dbReference type="Proteomes" id="UP001493487"/>
    </source>
</evidence>
<accession>A0ABV1L0K7</accession>
<protein>
    <submittedName>
        <fullName evidence="1">Uncharacterized protein</fullName>
    </submittedName>
</protein>
<dbReference type="EMBL" id="JASKHM010000017">
    <property type="protein sequence ID" value="MEQ4485761.1"/>
    <property type="molecule type" value="Genomic_DNA"/>
</dbReference>
<evidence type="ECO:0000313" key="1">
    <source>
        <dbReference type="EMBL" id="MEQ4485761.1"/>
    </source>
</evidence>
<dbReference type="Proteomes" id="UP001493487">
    <property type="component" value="Unassembled WGS sequence"/>
</dbReference>
<name>A0ABV1L0K7_9BACL</name>
<organism evidence="1 2">
    <name type="scientific">Cohnella silvisoli</name>
    <dbReference type="NCBI Taxonomy" id="2873699"/>
    <lineage>
        <taxon>Bacteria</taxon>
        <taxon>Bacillati</taxon>
        <taxon>Bacillota</taxon>
        <taxon>Bacilli</taxon>
        <taxon>Bacillales</taxon>
        <taxon>Paenibacillaceae</taxon>
        <taxon>Cohnella</taxon>
    </lineage>
</organism>